<feature type="compositionally biased region" description="Polar residues" evidence="1">
    <location>
        <begin position="360"/>
        <end position="369"/>
    </location>
</feature>
<dbReference type="Gene3D" id="3.40.50.300">
    <property type="entry name" value="P-loop containing nucleotide triphosphate hydrolases"/>
    <property type="match status" value="2"/>
</dbReference>
<evidence type="ECO:0000313" key="4">
    <source>
        <dbReference type="EMBL" id="ELA47508.1"/>
    </source>
</evidence>
<dbReference type="OrthoDB" id="6513042at2759"/>
<feature type="domain" description="DNA2/NAM7 helicase-like C-terminal" evidence="3">
    <location>
        <begin position="406"/>
        <end position="575"/>
    </location>
</feature>
<feature type="compositionally biased region" description="Basic and acidic residues" evidence="1">
    <location>
        <begin position="334"/>
        <end position="350"/>
    </location>
</feature>
<dbReference type="PANTHER" id="PTHR10887">
    <property type="entry name" value="DNA2/NAM7 HELICASE FAMILY"/>
    <property type="match status" value="1"/>
</dbReference>
<dbReference type="RefSeq" id="XP_008074060.1">
    <property type="nucleotide sequence ID" value="XM_008075869.1"/>
</dbReference>
<dbReference type="PANTHER" id="PTHR10887:SF495">
    <property type="entry name" value="HELICASE SENATAXIN ISOFORM X1-RELATED"/>
    <property type="match status" value="1"/>
</dbReference>
<reference evidence="5" key="1">
    <citation type="submission" date="2011-03" db="EMBL/GenBank/DDBJ databases">
        <title>The genome sequence of Vavraia culicis strain floridensis.</title>
        <authorList>
            <consortium name="The Broad Institute Genome Sequencing Platform"/>
            <person name="Cuomo C."/>
            <person name="Becnel J."/>
            <person name="Sanscrainte N."/>
            <person name="Young S.K."/>
            <person name="Zeng Q."/>
            <person name="Gargeya S."/>
            <person name="Fitzgerald M."/>
            <person name="Haas B."/>
            <person name="Abouelleil A."/>
            <person name="Alvarado L."/>
            <person name="Arachchi H.M."/>
            <person name="Berlin A."/>
            <person name="Chapman S.B."/>
            <person name="Gearin G."/>
            <person name="Goldberg J."/>
            <person name="Griggs A."/>
            <person name="Gujja S."/>
            <person name="Hansen M."/>
            <person name="Heiman D."/>
            <person name="Howarth C."/>
            <person name="Larimer J."/>
            <person name="Lui A."/>
            <person name="MacDonald P.J.P."/>
            <person name="McCowen C."/>
            <person name="Montmayeur A."/>
            <person name="Murphy C."/>
            <person name="Neiman D."/>
            <person name="Pearson M."/>
            <person name="Priest M."/>
            <person name="Roberts A."/>
            <person name="Saif S."/>
            <person name="Shea T."/>
            <person name="Sisk P."/>
            <person name="Stolte C."/>
            <person name="Sykes S."/>
            <person name="Wortman J."/>
            <person name="Nusbaum C."/>
            <person name="Birren B."/>
        </authorList>
    </citation>
    <scope>NUCLEOTIDE SEQUENCE [LARGE SCALE GENOMIC DNA]</scope>
    <source>
        <strain evidence="5">floridensis</strain>
    </source>
</reference>
<feature type="region of interest" description="Disordered" evidence="1">
    <location>
        <begin position="113"/>
        <end position="264"/>
    </location>
</feature>
<dbReference type="OMA" id="EDECVRI"/>
<protein>
    <recommendedName>
        <fullName evidence="6">AAA+ ATPase domain-containing protein</fullName>
    </recommendedName>
</protein>
<dbReference type="Proteomes" id="UP000011081">
    <property type="component" value="Unassembled WGS sequence"/>
</dbReference>
<evidence type="ECO:0000259" key="2">
    <source>
        <dbReference type="Pfam" id="PF13086"/>
    </source>
</evidence>
<dbReference type="InterPro" id="IPR041679">
    <property type="entry name" value="DNA2/NAM7-like_C"/>
</dbReference>
<name>L2GW43_VAVCU</name>
<dbReference type="Pfam" id="PF13087">
    <property type="entry name" value="AAA_12"/>
    <property type="match status" value="1"/>
</dbReference>
<dbReference type="EMBL" id="GL877417">
    <property type="protein sequence ID" value="ELA47508.1"/>
    <property type="molecule type" value="Genomic_DNA"/>
</dbReference>
<proteinExistence type="predicted"/>
<dbReference type="HOGENOM" id="CLU_449931_0_0_1"/>
<dbReference type="InterPro" id="IPR047187">
    <property type="entry name" value="SF1_C_Upf1"/>
</dbReference>
<dbReference type="InParanoid" id="L2GW43"/>
<accession>L2GW43</accession>
<feature type="compositionally biased region" description="Basic and acidic residues" evidence="1">
    <location>
        <begin position="122"/>
        <end position="133"/>
    </location>
</feature>
<keyword evidence="5" id="KW-1185">Reference proteome</keyword>
<dbReference type="GO" id="GO:0004386">
    <property type="term" value="F:helicase activity"/>
    <property type="evidence" value="ECO:0007669"/>
    <property type="project" value="InterPro"/>
</dbReference>
<dbReference type="AlphaFoldDB" id="L2GW43"/>
<feature type="region of interest" description="Disordered" evidence="1">
    <location>
        <begin position="327"/>
        <end position="383"/>
    </location>
</feature>
<evidence type="ECO:0000313" key="5">
    <source>
        <dbReference type="Proteomes" id="UP000011081"/>
    </source>
</evidence>
<evidence type="ECO:0000256" key="1">
    <source>
        <dbReference type="SAM" id="MobiDB-lite"/>
    </source>
</evidence>
<dbReference type="InterPro" id="IPR041677">
    <property type="entry name" value="DNA2/NAM7_AAA_11"/>
</dbReference>
<dbReference type="SUPFAM" id="SSF52540">
    <property type="entry name" value="P-loop containing nucleoside triphosphate hydrolases"/>
    <property type="match status" value="1"/>
</dbReference>
<evidence type="ECO:0008006" key="6">
    <source>
        <dbReference type="Google" id="ProtNLM"/>
    </source>
</evidence>
<sequence length="607" mass="69301">MHEQVSDKKARLRIKNVQTDHSHQMNASQRKALSMSTASLKILGPPGTGKTYTLVHIIKKLLNGGGRVLVCAPSNLALDNLRKWFSEDECVRIGGKSRFRNYEEIVGKERGRRNGGKMVRGAGDRGRSGDRGRASVGRSRVMSTGREGKKNRGGKGNRSKEGRKDEESRSKEGRKDGESRSKEGRKDVESRSKEGRKDGESRSKEGRKDGECRSKEGRKDGESRSKEGRKDGESRSKESVNSKERKCATMTRKGNKHGKRSVKEENNKRVDYALLKNYDLIFSTLYSLYKIRDVYDTVIVDECCQADEDELMMAFFKGRNVILAGDPYQLGPVDEERRGSGGKENEKDDDRASEDDVDDSTTATSPATNTEKDDRGVKGRTGKGRRYKTMAQVRMEINNCMFNRIRLPTVLLNVQYRMPANLIDFSNRFFYRSMLRSALPLTFKFFDHSNLLLINTAGRNFLEQKDVSIINVEEGKLVMALLSFIDRTYNVRSIGVITPYAAQAQHIMRNIDMSTFRAHVHISTVDSFQGQERDIVIISMVRSNWERNIGFMDDVRRMNVAMTRCKMGMVLVGDRRCFEWVFYRRIFEFFERGVVLGPEQFYSLIEQ</sequence>
<dbReference type="Pfam" id="PF13086">
    <property type="entry name" value="AAA_11"/>
    <property type="match status" value="1"/>
</dbReference>
<feature type="domain" description="DNA2/NAM7 helicase helicase" evidence="2">
    <location>
        <begin position="24"/>
        <end position="333"/>
    </location>
</feature>
<dbReference type="InterPro" id="IPR045055">
    <property type="entry name" value="DNA2/NAM7-like"/>
</dbReference>
<dbReference type="GeneID" id="19878922"/>
<dbReference type="CDD" id="cd18808">
    <property type="entry name" value="SF1_C_Upf1"/>
    <property type="match status" value="1"/>
</dbReference>
<dbReference type="InterPro" id="IPR027417">
    <property type="entry name" value="P-loop_NTPase"/>
</dbReference>
<evidence type="ECO:0000259" key="3">
    <source>
        <dbReference type="Pfam" id="PF13087"/>
    </source>
</evidence>
<dbReference type="STRING" id="948595.L2GW43"/>
<dbReference type="VEuPathDB" id="MicrosporidiaDB:VCUG_01040"/>
<organism evidence="4 5">
    <name type="scientific">Vavraia culicis (isolate floridensis)</name>
    <name type="common">Microsporidian parasite</name>
    <dbReference type="NCBI Taxonomy" id="948595"/>
    <lineage>
        <taxon>Eukaryota</taxon>
        <taxon>Fungi</taxon>
        <taxon>Fungi incertae sedis</taxon>
        <taxon>Microsporidia</taxon>
        <taxon>Pleistophoridae</taxon>
        <taxon>Vavraia</taxon>
    </lineage>
</organism>
<gene>
    <name evidence="4" type="ORF">VCUG_01040</name>
</gene>
<feature type="compositionally biased region" description="Basic and acidic residues" evidence="1">
    <location>
        <begin position="158"/>
        <end position="247"/>
    </location>
</feature>